<accession>A0ABR3MCU5</accession>
<proteinExistence type="predicted"/>
<evidence type="ECO:0000256" key="1">
    <source>
        <dbReference type="SAM" id="MobiDB-lite"/>
    </source>
</evidence>
<evidence type="ECO:0000313" key="2">
    <source>
        <dbReference type="EMBL" id="KAL1262740.1"/>
    </source>
</evidence>
<feature type="compositionally biased region" description="Low complexity" evidence="1">
    <location>
        <begin position="75"/>
        <end position="85"/>
    </location>
</feature>
<name>A0ABR3MCU5_9TELE</name>
<feature type="region of interest" description="Disordered" evidence="1">
    <location>
        <begin position="1"/>
        <end position="33"/>
    </location>
</feature>
<dbReference type="Proteomes" id="UP001558613">
    <property type="component" value="Unassembled WGS sequence"/>
</dbReference>
<evidence type="ECO:0008006" key="4">
    <source>
        <dbReference type="Google" id="ProtNLM"/>
    </source>
</evidence>
<evidence type="ECO:0000313" key="3">
    <source>
        <dbReference type="Proteomes" id="UP001558613"/>
    </source>
</evidence>
<gene>
    <name evidence="2" type="ORF">QQF64_005479</name>
</gene>
<feature type="compositionally biased region" description="Basic and acidic residues" evidence="1">
    <location>
        <begin position="17"/>
        <end position="31"/>
    </location>
</feature>
<feature type="region of interest" description="Disordered" evidence="1">
    <location>
        <begin position="69"/>
        <end position="92"/>
    </location>
</feature>
<protein>
    <recommendedName>
        <fullName evidence="4">Arginine vasotocin receptor</fullName>
    </recommendedName>
</protein>
<sequence length="92" mass="10308">MLPWKRCSQDGWGQPERSQRRRDEPDLRGASDRSPFCGDTCWESWLRGSGAELRDSRKGWHGEAGRQALDPAGWLLSPLPSLSSPIKTAKST</sequence>
<reference evidence="2 3" key="1">
    <citation type="submission" date="2023-09" db="EMBL/GenBank/DDBJ databases">
        <authorList>
            <person name="Wang M."/>
        </authorList>
    </citation>
    <scope>NUCLEOTIDE SEQUENCE [LARGE SCALE GENOMIC DNA]</scope>
    <source>
        <strain evidence="2">GT-2023</strain>
        <tissue evidence="2">Liver</tissue>
    </source>
</reference>
<dbReference type="EMBL" id="JAYMGO010000013">
    <property type="protein sequence ID" value="KAL1262740.1"/>
    <property type="molecule type" value="Genomic_DNA"/>
</dbReference>
<keyword evidence="3" id="KW-1185">Reference proteome</keyword>
<organism evidence="2 3">
    <name type="scientific">Cirrhinus molitorella</name>
    <name type="common">mud carp</name>
    <dbReference type="NCBI Taxonomy" id="172907"/>
    <lineage>
        <taxon>Eukaryota</taxon>
        <taxon>Metazoa</taxon>
        <taxon>Chordata</taxon>
        <taxon>Craniata</taxon>
        <taxon>Vertebrata</taxon>
        <taxon>Euteleostomi</taxon>
        <taxon>Actinopterygii</taxon>
        <taxon>Neopterygii</taxon>
        <taxon>Teleostei</taxon>
        <taxon>Ostariophysi</taxon>
        <taxon>Cypriniformes</taxon>
        <taxon>Cyprinidae</taxon>
        <taxon>Labeoninae</taxon>
        <taxon>Labeonini</taxon>
        <taxon>Cirrhinus</taxon>
    </lineage>
</organism>
<comment type="caution">
    <text evidence="2">The sequence shown here is derived from an EMBL/GenBank/DDBJ whole genome shotgun (WGS) entry which is preliminary data.</text>
</comment>